<evidence type="ECO:0000313" key="2">
    <source>
        <dbReference type="EMBL" id="KAH0819322.1"/>
    </source>
</evidence>
<sequence length="145" mass="16290">MLSERCSVALCIASFLFVHVQAMPTVITAYPSSESEEFFQDNWDYKVGQSKTPLLQKLQRNHTLPPAANETARLLWELDQEKTTHLPQFVDQALKMLSLKQVAFEIENSVMSKVSCTACKADVPEVTVSVIARMHLAHSLSTLRP</sequence>
<evidence type="ECO:0000313" key="3">
    <source>
        <dbReference type="Proteomes" id="UP000719412"/>
    </source>
</evidence>
<reference evidence="2" key="1">
    <citation type="journal article" date="2020" name="J Insects Food Feed">
        <title>The yellow mealworm (Tenebrio molitor) genome: a resource for the emerging insects as food and feed industry.</title>
        <authorList>
            <person name="Eriksson T."/>
            <person name="Andere A."/>
            <person name="Kelstrup H."/>
            <person name="Emery V."/>
            <person name="Picard C."/>
        </authorList>
    </citation>
    <scope>NUCLEOTIDE SEQUENCE</scope>
    <source>
        <strain evidence="2">Stoneville</strain>
        <tissue evidence="2">Whole head</tissue>
    </source>
</reference>
<dbReference type="AlphaFoldDB" id="A0A8J6LHS4"/>
<gene>
    <name evidence="2" type="ORF">GEV33_003469</name>
</gene>
<reference evidence="2" key="2">
    <citation type="submission" date="2021-08" db="EMBL/GenBank/DDBJ databases">
        <authorList>
            <person name="Eriksson T."/>
        </authorList>
    </citation>
    <scope>NUCLEOTIDE SEQUENCE</scope>
    <source>
        <strain evidence="2">Stoneville</strain>
        <tissue evidence="2">Whole head</tissue>
    </source>
</reference>
<name>A0A8J6LHS4_TENMO</name>
<evidence type="ECO:0000256" key="1">
    <source>
        <dbReference type="SAM" id="SignalP"/>
    </source>
</evidence>
<keyword evidence="3" id="KW-1185">Reference proteome</keyword>
<feature type="signal peptide" evidence="1">
    <location>
        <begin position="1"/>
        <end position="22"/>
    </location>
</feature>
<feature type="chain" id="PRO_5035306432" evidence="1">
    <location>
        <begin position="23"/>
        <end position="145"/>
    </location>
</feature>
<dbReference type="EMBL" id="JABDTM020014859">
    <property type="protein sequence ID" value="KAH0819322.1"/>
    <property type="molecule type" value="Genomic_DNA"/>
</dbReference>
<proteinExistence type="predicted"/>
<accession>A0A8J6LHS4</accession>
<dbReference type="Proteomes" id="UP000719412">
    <property type="component" value="Unassembled WGS sequence"/>
</dbReference>
<organism evidence="2 3">
    <name type="scientific">Tenebrio molitor</name>
    <name type="common">Yellow mealworm beetle</name>
    <dbReference type="NCBI Taxonomy" id="7067"/>
    <lineage>
        <taxon>Eukaryota</taxon>
        <taxon>Metazoa</taxon>
        <taxon>Ecdysozoa</taxon>
        <taxon>Arthropoda</taxon>
        <taxon>Hexapoda</taxon>
        <taxon>Insecta</taxon>
        <taxon>Pterygota</taxon>
        <taxon>Neoptera</taxon>
        <taxon>Endopterygota</taxon>
        <taxon>Coleoptera</taxon>
        <taxon>Polyphaga</taxon>
        <taxon>Cucujiformia</taxon>
        <taxon>Tenebrionidae</taxon>
        <taxon>Tenebrio</taxon>
    </lineage>
</organism>
<protein>
    <submittedName>
        <fullName evidence="2">Uncharacterized protein</fullName>
    </submittedName>
</protein>
<keyword evidence="1" id="KW-0732">Signal</keyword>
<comment type="caution">
    <text evidence="2">The sequence shown here is derived from an EMBL/GenBank/DDBJ whole genome shotgun (WGS) entry which is preliminary data.</text>
</comment>